<dbReference type="GO" id="GO:0008168">
    <property type="term" value="F:methyltransferase activity"/>
    <property type="evidence" value="ECO:0007669"/>
    <property type="project" value="UniProtKB-KW"/>
</dbReference>
<dbReference type="PIRSF" id="PIRSF018005">
    <property type="entry name" value="UCP018005"/>
    <property type="match status" value="1"/>
</dbReference>
<dbReference type="Gene3D" id="3.40.50.150">
    <property type="entry name" value="Vaccinia Virus protein VP39"/>
    <property type="match status" value="1"/>
</dbReference>
<dbReference type="STRING" id="234267.Acid_3752"/>
<dbReference type="AlphaFoldDB" id="Q020E2"/>
<keyword evidence="1" id="KW-0489">Methyltransferase</keyword>
<dbReference type="Pfam" id="PF10017">
    <property type="entry name" value="Methyltransf_33"/>
    <property type="match status" value="1"/>
</dbReference>
<dbReference type="EMBL" id="CP000473">
    <property type="protein sequence ID" value="ABJ84723.1"/>
    <property type="molecule type" value="Genomic_DNA"/>
</dbReference>
<dbReference type="InParanoid" id="Q020E2"/>
<evidence type="ECO:0000259" key="3">
    <source>
        <dbReference type="Pfam" id="PF10017"/>
    </source>
</evidence>
<dbReference type="eggNOG" id="COG4301">
    <property type="taxonomic scope" value="Bacteria"/>
</dbReference>
<dbReference type="PANTHER" id="PTHR43397">
    <property type="entry name" value="ERGOTHIONEINE BIOSYNTHESIS PROTEIN 1"/>
    <property type="match status" value="1"/>
</dbReference>
<accession>Q020E2</accession>
<keyword evidence="2" id="KW-0808">Transferase</keyword>
<dbReference type="InterPro" id="IPR019257">
    <property type="entry name" value="MeTrfase_dom"/>
</dbReference>
<dbReference type="OrthoDB" id="5289726at2"/>
<dbReference type="HOGENOM" id="CLU_049766_1_0_0"/>
<dbReference type="KEGG" id="sus:Acid_3752"/>
<dbReference type="SUPFAM" id="SSF53335">
    <property type="entry name" value="S-adenosyl-L-methionine-dependent methyltransferases"/>
    <property type="match status" value="1"/>
</dbReference>
<dbReference type="PANTHER" id="PTHR43397:SF1">
    <property type="entry name" value="ERGOTHIONEINE BIOSYNTHESIS PROTEIN 1"/>
    <property type="match status" value="1"/>
</dbReference>
<sequence length="315" mass="35001">MYAQALENEFARDVRAGLTTAGQKTLPCRYLYDDLGSALFEAITLLPEYGLTRADARVIEARAGDLLAMLPQNMMVAELGSGTGTKTRTILEHLRRRQCPSYYPIDVSATALARCGKEMGALADVTTLEMSYLDGLREVTARRAPGQTLLVLFLGSTIGNFEPDGAIDFLYAVHQVLAPGDALLLGTDLVKATKDLLDAYDDPTGVTASFNLNLLGRINRELDADFDLRRFAHVIRYHEEAQRIEMHLRSRVYQIVSVKKADLIVDFAAGETICTEACHKFHPEQVRTMARAAGFRLAEQWVDEEWLFAENLLIA</sequence>
<proteinExistence type="predicted"/>
<evidence type="ECO:0000256" key="1">
    <source>
        <dbReference type="ARBA" id="ARBA00022603"/>
    </source>
</evidence>
<name>Q020E2_SOLUE</name>
<dbReference type="InterPro" id="IPR035094">
    <property type="entry name" value="EgtD"/>
</dbReference>
<dbReference type="NCBIfam" id="TIGR03438">
    <property type="entry name" value="egtD_ergothio"/>
    <property type="match status" value="1"/>
</dbReference>
<gene>
    <name evidence="4" type="ordered locus">Acid_3752</name>
</gene>
<reference evidence="4" key="1">
    <citation type="submission" date="2006-10" db="EMBL/GenBank/DDBJ databases">
        <title>Complete sequence of Solibacter usitatus Ellin6076.</title>
        <authorList>
            <consortium name="US DOE Joint Genome Institute"/>
            <person name="Copeland A."/>
            <person name="Lucas S."/>
            <person name="Lapidus A."/>
            <person name="Barry K."/>
            <person name="Detter J.C."/>
            <person name="Glavina del Rio T."/>
            <person name="Hammon N."/>
            <person name="Israni S."/>
            <person name="Dalin E."/>
            <person name="Tice H."/>
            <person name="Pitluck S."/>
            <person name="Thompson L.S."/>
            <person name="Brettin T."/>
            <person name="Bruce D."/>
            <person name="Han C."/>
            <person name="Tapia R."/>
            <person name="Gilna P."/>
            <person name="Schmutz J."/>
            <person name="Larimer F."/>
            <person name="Land M."/>
            <person name="Hauser L."/>
            <person name="Kyrpides N."/>
            <person name="Mikhailova N."/>
            <person name="Janssen P.H."/>
            <person name="Kuske C.R."/>
            <person name="Richardson P."/>
        </authorList>
    </citation>
    <scope>NUCLEOTIDE SEQUENCE</scope>
    <source>
        <strain evidence="4">Ellin6076</strain>
    </source>
</reference>
<dbReference type="InterPro" id="IPR029063">
    <property type="entry name" value="SAM-dependent_MTases_sf"/>
</dbReference>
<dbReference type="InterPro" id="IPR051128">
    <property type="entry name" value="EgtD_Methyltrsf_superfamily"/>
</dbReference>
<protein>
    <recommendedName>
        <fullName evidence="3">Histidine-specific methyltransferase SAM-dependent domain-containing protein</fullName>
    </recommendedName>
</protein>
<feature type="domain" description="Histidine-specific methyltransferase SAM-dependent" evidence="3">
    <location>
        <begin position="10"/>
        <end position="313"/>
    </location>
</feature>
<dbReference type="InterPro" id="IPR017804">
    <property type="entry name" value="MeTrfase_EgtD-like"/>
</dbReference>
<evidence type="ECO:0000256" key="2">
    <source>
        <dbReference type="ARBA" id="ARBA00022679"/>
    </source>
</evidence>
<dbReference type="GO" id="GO:0032259">
    <property type="term" value="P:methylation"/>
    <property type="evidence" value="ECO:0007669"/>
    <property type="project" value="UniProtKB-KW"/>
</dbReference>
<evidence type="ECO:0000313" key="4">
    <source>
        <dbReference type="EMBL" id="ABJ84723.1"/>
    </source>
</evidence>
<organism evidence="4">
    <name type="scientific">Solibacter usitatus (strain Ellin6076)</name>
    <dbReference type="NCBI Taxonomy" id="234267"/>
    <lineage>
        <taxon>Bacteria</taxon>
        <taxon>Pseudomonadati</taxon>
        <taxon>Acidobacteriota</taxon>
        <taxon>Terriglobia</taxon>
        <taxon>Bryobacterales</taxon>
        <taxon>Solibacteraceae</taxon>
        <taxon>Candidatus Solibacter</taxon>
    </lineage>
</organism>